<dbReference type="PROSITE" id="PS51732">
    <property type="entry name" value="ASN_GLN_ASE_3"/>
    <property type="match status" value="1"/>
</dbReference>
<dbReference type="PIRSF" id="PIRSF001220">
    <property type="entry name" value="L-ASNase_gatD"/>
    <property type="match status" value="1"/>
</dbReference>
<reference evidence="9 10" key="1">
    <citation type="submission" date="2020-04" db="EMBL/GenBank/DDBJ databases">
        <title>Perkinsus chesapeaki whole genome sequence.</title>
        <authorList>
            <person name="Bogema D.R."/>
        </authorList>
    </citation>
    <scope>NUCLEOTIDE SEQUENCE [LARGE SCALE GENOMIC DNA]</scope>
    <source>
        <strain evidence="9">ATCC PRA-425</strain>
    </source>
</reference>
<proteinExistence type="inferred from homology"/>
<dbReference type="InterPro" id="IPR027475">
    <property type="entry name" value="Asparaginase/glutaminase_AS2"/>
</dbReference>
<dbReference type="InterPro" id="IPR006034">
    <property type="entry name" value="Asparaginase/glutaminase-like"/>
</dbReference>
<feature type="domain" description="L-asparaginase N-terminal" evidence="7">
    <location>
        <begin position="188"/>
        <end position="373"/>
    </location>
</feature>
<dbReference type="GO" id="GO:0009066">
    <property type="term" value="P:aspartate family amino acid metabolic process"/>
    <property type="evidence" value="ECO:0007669"/>
    <property type="project" value="UniProtKB-ARBA"/>
</dbReference>
<dbReference type="PIRSF" id="PIRSF500176">
    <property type="entry name" value="L_ASNase"/>
    <property type="match status" value="1"/>
</dbReference>
<evidence type="ECO:0000256" key="1">
    <source>
        <dbReference type="ARBA" id="ARBA00010518"/>
    </source>
</evidence>
<dbReference type="EMBL" id="JAAPAO010000113">
    <property type="protein sequence ID" value="KAF4672303.1"/>
    <property type="molecule type" value="Genomic_DNA"/>
</dbReference>
<feature type="active site" evidence="6">
    <location>
        <position position="275"/>
    </location>
</feature>
<comment type="caution">
    <text evidence="9">The sequence shown here is derived from an EMBL/GenBank/DDBJ whole genome shotgun (WGS) entry which is preliminary data.</text>
</comment>
<comment type="catalytic activity">
    <reaction evidence="3">
        <text>L-asparagine + H2O = L-aspartate + NH4(+)</text>
        <dbReference type="Rhea" id="RHEA:21016"/>
        <dbReference type="ChEBI" id="CHEBI:15377"/>
        <dbReference type="ChEBI" id="CHEBI:28938"/>
        <dbReference type="ChEBI" id="CHEBI:29991"/>
        <dbReference type="ChEBI" id="CHEBI:58048"/>
        <dbReference type="EC" id="3.5.1.1"/>
    </reaction>
</comment>
<keyword evidence="10" id="KW-1185">Reference proteome</keyword>
<dbReference type="Gene3D" id="3.40.50.40">
    <property type="match status" value="1"/>
</dbReference>
<dbReference type="Pfam" id="PF17763">
    <property type="entry name" value="Asparaginase_C"/>
    <property type="match status" value="1"/>
</dbReference>
<dbReference type="Pfam" id="PF00710">
    <property type="entry name" value="Asparaginase"/>
    <property type="match status" value="1"/>
</dbReference>
<dbReference type="InterPro" id="IPR041725">
    <property type="entry name" value="L-asparaginase_I"/>
</dbReference>
<feature type="binding site" evidence="5">
    <location>
        <position position="244"/>
    </location>
    <ligand>
        <name>substrate</name>
    </ligand>
</feature>
<feature type="active site" description="O-isoaspartyl threonine intermediate" evidence="4">
    <location>
        <position position="197"/>
    </location>
</feature>
<dbReference type="PRINTS" id="PR00139">
    <property type="entry name" value="ASNGLNASE"/>
</dbReference>
<gene>
    <name evidence="9" type="ORF">FOL47_000687</name>
</gene>
<dbReference type="PROSITE" id="PS00917">
    <property type="entry name" value="ASN_GLN_ASE_2"/>
    <property type="match status" value="1"/>
</dbReference>
<dbReference type="InterPro" id="IPR040919">
    <property type="entry name" value="Asparaginase_C"/>
</dbReference>
<dbReference type="Proteomes" id="UP000591131">
    <property type="component" value="Unassembled WGS sequence"/>
</dbReference>
<sequence length="528" mass="57271">MSDTWARGMLLGYGEARQPRYPGITAACSCAGDVVTEAATAKLSSAVARRHDHEKVRTLSENRRGELTESLSRAAFSMLLKSVLDNSLFGLFHVGSIGFALYPHGLRVRELAEDLGLSLRHTPDSGVPNHGLLTKEEKHGSYTKDTGACFGFYHRNKSFCFDPARQGGCGSSDSRPVFAPNVKHEAGKVLVIYTGGTIGMMPFPNGTLHPVPGYLTNQIHNLPELKANGMPEVTVIEWDNLIDSSDMSTEGWVTMAKAVEDNYDEYDGFVILHGTDTMAYTSSALSFIFSNLAKTVIVTGSILPFSDPHSDGRRNIIVSIILAGLYNIPEVSLFFGTQLLRGSRSVKGESGTIEAFKSPKYPALATVHAGITFLNAEYLVPTSSFEAQKEMEGSLLVVRLSPCLASLYSMDLEVVKGVILLLYGTGTAPSNPRFISWLKRLQEKEIPVIGVSQIVHGTISLARYAAGAQLISLGVISAKDMTTEAAITKLSYLLAQGYDRARINDEFGSSIRGEIIDASTPTMLDLTW</sequence>
<dbReference type="CDD" id="cd08963">
    <property type="entry name" value="L-asparaginase_I"/>
    <property type="match status" value="1"/>
</dbReference>
<dbReference type="OrthoDB" id="427002at2759"/>
<dbReference type="FunFam" id="3.40.50.1170:FF:000001">
    <property type="entry name" value="L-asparaginase 2"/>
    <property type="match status" value="1"/>
</dbReference>
<protein>
    <recommendedName>
        <fullName evidence="2">asparaginase</fullName>
        <ecNumber evidence="2">3.5.1.1</ecNumber>
    </recommendedName>
</protein>
<dbReference type="SUPFAM" id="SSF53774">
    <property type="entry name" value="Glutaminase/Asparaginase"/>
    <property type="match status" value="1"/>
</dbReference>
<dbReference type="Gene3D" id="3.40.50.1170">
    <property type="entry name" value="L-asparaginase, N-terminal domain"/>
    <property type="match status" value="1"/>
</dbReference>
<evidence type="ECO:0000313" key="10">
    <source>
        <dbReference type="Proteomes" id="UP000591131"/>
    </source>
</evidence>
<evidence type="ECO:0000256" key="6">
    <source>
        <dbReference type="PROSITE-ProRule" id="PRU10100"/>
    </source>
</evidence>
<dbReference type="EC" id="3.5.1.1" evidence="2"/>
<evidence type="ECO:0000256" key="3">
    <source>
        <dbReference type="ARBA" id="ARBA00049366"/>
    </source>
</evidence>
<comment type="similarity">
    <text evidence="1">Belongs to the asparaginase 1 family.</text>
</comment>
<dbReference type="InterPro" id="IPR036152">
    <property type="entry name" value="Asp/glu_Ase-like_sf"/>
</dbReference>
<dbReference type="SMART" id="SM00870">
    <property type="entry name" value="Asparaginase"/>
    <property type="match status" value="1"/>
</dbReference>
<dbReference type="InterPro" id="IPR027473">
    <property type="entry name" value="L-asparaginase_C"/>
</dbReference>
<dbReference type="InterPro" id="IPR037152">
    <property type="entry name" value="L-asparaginase_N_sf"/>
</dbReference>
<evidence type="ECO:0000313" key="9">
    <source>
        <dbReference type="EMBL" id="KAF4672303.1"/>
    </source>
</evidence>
<evidence type="ECO:0000259" key="7">
    <source>
        <dbReference type="Pfam" id="PF00710"/>
    </source>
</evidence>
<dbReference type="SFLD" id="SFLDS00057">
    <property type="entry name" value="Glutaminase/Asparaginase"/>
    <property type="match status" value="1"/>
</dbReference>
<dbReference type="AlphaFoldDB" id="A0A7J6ML65"/>
<dbReference type="PANTHER" id="PTHR11707:SF28">
    <property type="entry name" value="60 KDA LYSOPHOSPHOLIPASE"/>
    <property type="match status" value="1"/>
</dbReference>
<organism evidence="9 10">
    <name type="scientific">Perkinsus chesapeaki</name>
    <name type="common">Clam parasite</name>
    <name type="synonym">Perkinsus andrewsi</name>
    <dbReference type="NCBI Taxonomy" id="330153"/>
    <lineage>
        <taxon>Eukaryota</taxon>
        <taxon>Sar</taxon>
        <taxon>Alveolata</taxon>
        <taxon>Perkinsozoa</taxon>
        <taxon>Perkinsea</taxon>
        <taxon>Perkinsida</taxon>
        <taxon>Perkinsidae</taxon>
        <taxon>Perkinsus</taxon>
    </lineage>
</organism>
<name>A0A7J6ML65_PERCH</name>
<dbReference type="PANTHER" id="PTHR11707">
    <property type="entry name" value="L-ASPARAGINASE"/>
    <property type="match status" value="1"/>
</dbReference>
<evidence type="ECO:0000256" key="4">
    <source>
        <dbReference type="PIRSR" id="PIRSR001220-1"/>
    </source>
</evidence>
<evidence type="ECO:0000259" key="8">
    <source>
        <dbReference type="Pfam" id="PF17763"/>
    </source>
</evidence>
<feature type="binding site" evidence="5">
    <location>
        <begin position="275"/>
        <end position="276"/>
    </location>
    <ligand>
        <name>substrate</name>
    </ligand>
</feature>
<accession>A0A7J6ML65</accession>
<feature type="domain" description="Asparaginase/glutaminase C-terminal" evidence="8">
    <location>
        <begin position="415"/>
        <end position="506"/>
    </location>
</feature>
<dbReference type="InterPro" id="IPR027474">
    <property type="entry name" value="L-asparaginase_N"/>
</dbReference>
<evidence type="ECO:0000256" key="2">
    <source>
        <dbReference type="ARBA" id="ARBA00012920"/>
    </source>
</evidence>
<evidence type="ECO:0000256" key="5">
    <source>
        <dbReference type="PIRSR" id="PIRSR001220-2"/>
    </source>
</evidence>
<dbReference type="GO" id="GO:0004067">
    <property type="term" value="F:asparaginase activity"/>
    <property type="evidence" value="ECO:0007669"/>
    <property type="project" value="UniProtKB-UniRule"/>
</dbReference>